<evidence type="ECO:0000313" key="1">
    <source>
        <dbReference type="EMBL" id="TCL63131.1"/>
    </source>
</evidence>
<dbReference type="EMBL" id="SLUP01000010">
    <property type="protein sequence ID" value="TCL63131.1"/>
    <property type="molecule type" value="Genomic_DNA"/>
</dbReference>
<reference evidence="1 2" key="1">
    <citation type="submission" date="2019-03" db="EMBL/GenBank/DDBJ databases">
        <title>Genomic Encyclopedia of Type Strains, Phase IV (KMG-IV): sequencing the most valuable type-strain genomes for metagenomic binning, comparative biology and taxonomic classification.</title>
        <authorList>
            <person name="Goeker M."/>
        </authorList>
    </citation>
    <scope>NUCLEOTIDE SEQUENCE [LARGE SCALE GENOMIC DNA]</scope>
    <source>
        <strain evidence="1 2">DSM 18792</strain>
    </source>
</reference>
<gene>
    <name evidence="1" type="ORF">EV196_11084</name>
</gene>
<dbReference type="InterPro" id="IPR053748">
    <property type="entry name" value="Host_DNA_Degrad_Endo"/>
</dbReference>
<dbReference type="RefSeq" id="WP_132219185.1">
    <property type="nucleotide sequence ID" value="NZ_OX156936.1"/>
</dbReference>
<dbReference type="AlphaFoldDB" id="A0A4R1RBG9"/>
<dbReference type="CDD" id="cd10436">
    <property type="entry name" value="GIY-YIG_EndoII_Hpy188I_like"/>
    <property type="match status" value="1"/>
</dbReference>
<keyword evidence="2" id="KW-1185">Reference proteome</keyword>
<name>A0A4R1RBG9_9FLAO</name>
<evidence type="ECO:0000313" key="2">
    <source>
        <dbReference type="Proteomes" id="UP000295455"/>
    </source>
</evidence>
<evidence type="ECO:0008006" key="3">
    <source>
        <dbReference type="Google" id="ProtNLM"/>
    </source>
</evidence>
<comment type="caution">
    <text evidence="1">The sequence shown here is derived from an EMBL/GenBank/DDBJ whole genome shotgun (WGS) entry which is preliminary data.</text>
</comment>
<protein>
    <recommendedName>
        <fullName evidence="3">GIY-YIG domain-containing protein</fullName>
    </recommendedName>
</protein>
<organism evidence="1 2">
    <name type="scientific">Mariniflexile fucanivorans</name>
    <dbReference type="NCBI Taxonomy" id="264023"/>
    <lineage>
        <taxon>Bacteria</taxon>
        <taxon>Pseudomonadati</taxon>
        <taxon>Bacteroidota</taxon>
        <taxon>Flavobacteriia</taxon>
        <taxon>Flavobacteriales</taxon>
        <taxon>Flavobacteriaceae</taxon>
        <taxon>Mariniflexile</taxon>
    </lineage>
</organism>
<proteinExistence type="predicted"/>
<sequence length="250" mass="29676">MKKLTEIGFKKVGKWSFENNLFQFELNANYTTKNILYSFVIEYEIKYIGKSVKTISQRLNGYRRPNISQRTNFRLNNLIIEKLRGGKEVEIYLFEDNAELNYKEKKINLSAGLEDNLIAEFLPEWNYLGKNGKLSKQKKIIEIENKEKIMEKAYKEEIIIQIGEAYYNQGFFNIGSKYSEFLPKNNLDPIKIQIEENEIIIGKVYKFSNSGQTRIKDPSGEYKRWVQRNFDKKEVFKVEIIEKDFIKLKK</sequence>
<dbReference type="InterPro" id="IPR044556">
    <property type="entry name" value="EndoII-like_GIY-YIG"/>
</dbReference>
<dbReference type="Proteomes" id="UP000295455">
    <property type="component" value="Unassembled WGS sequence"/>
</dbReference>
<dbReference type="OrthoDB" id="767052at2"/>
<accession>A0A4R1RBG9</accession>
<dbReference type="Gene3D" id="3.40.1440.40">
    <property type="match status" value="1"/>
</dbReference>